<dbReference type="OrthoDB" id="3254574at2"/>
<accession>A0A2T0UY29</accession>
<organism evidence="3 4">
    <name type="scientific">Knoellia remsis</name>
    <dbReference type="NCBI Taxonomy" id="407159"/>
    <lineage>
        <taxon>Bacteria</taxon>
        <taxon>Bacillati</taxon>
        <taxon>Actinomycetota</taxon>
        <taxon>Actinomycetes</taxon>
        <taxon>Micrococcales</taxon>
        <taxon>Intrasporangiaceae</taxon>
        <taxon>Knoellia</taxon>
    </lineage>
</organism>
<comment type="caution">
    <text evidence="3">The sequence shown here is derived from an EMBL/GenBank/DDBJ whole genome shotgun (WGS) entry which is preliminary data.</text>
</comment>
<keyword evidence="1" id="KW-1133">Transmembrane helix</keyword>
<evidence type="ECO:0000313" key="3">
    <source>
        <dbReference type="EMBL" id="PRY62839.1"/>
    </source>
</evidence>
<dbReference type="EMBL" id="PVTI01000003">
    <property type="protein sequence ID" value="PRY62839.1"/>
    <property type="molecule type" value="Genomic_DNA"/>
</dbReference>
<keyword evidence="4" id="KW-1185">Reference proteome</keyword>
<dbReference type="InterPro" id="IPR012495">
    <property type="entry name" value="TadE-like_dom"/>
</dbReference>
<protein>
    <submittedName>
        <fullName evidence="3">TadE-like protein</fullName>
    </submittedName>
</protein>
<keyword evidence="1" id="KW-0472">Membrane</keyword>
<proteinExistence type="predicted"/>
<evidence type="ECO:0000313" key="4">
    <source>
        <dbReference type="Proteomes" id="UP000237822"/>
    </source>
</evidence>
<feature type="transmembrane region" description="Helical" evidence="1">
    <location>
        <begin position="21"/>
        <end position="47"/>
    </location>
</feature>
<dbReference type="Proteomes" id="UP000237822">
    <property type="component" value="Unassembled WGS sequence"/>
</dbReference>
<name>A0A2T0UY29_9MICO</name>
<feature type="domain" description="TadE-like" evidence="2">
    <location>
        <begin position="20"/>
        <end position="62"/>
    </location>
</feature>
<keyword evidence="1" id="KW-0812">Transmembrane</keyword>
<sequence>MSRLARAGERSTPGRERERGSAIAEFVMVSALVVFLFMAVLQVGLFLHIRNTLISCASEGARLGARADAEPGMGAVRTRELISSSLSRKYAEDVTVGTTTVGGVQVVEVRVSAPLPVIGLIGPSGRLQVTGRAFLERQ</sequence>
<dbReference type="AlphaFoldDB" id="A0A2T0UY29"/>
<evidence type="ECO:0000259" key="2">
    <source>
        <dbReference type="Pfam" id="PF07811"/>
    </source>
</evidence>
<evidence type="ECO:0000256" key="1">
    <source>
        <dbReference type="SAM" id="Phobius"/>
    </source>
</evidence>
<dbReference type="Pfam" id="PF07811">
    <property type="entry name" value="TadE"/>
    <property type="match status" value="1"/>
</dbReference>
<reference evidence="3 4" key="1">
    <citation type="submission" date="2018-03" db="EMBL/GenBank/DDBJ databases">
        <title>Genomic Encyclopedia of Archaeal and Bacterial Type Strains, Phase II (KMG-II): from individual species to whole genera.</title>
        <authorList>
            <person name="Goeker M."/>
        </authorList>
    </citation>
    <scope>NUCLEOTIDE SEQUENCE [LARGE SCALE GENOMIC DNA]</scope>
    <source>
        <strain evidence="3 4">ATCC BAA-1496</strain>
    </source>
</reference>
<dbReference type="RefSeq" id="WP_106296421.1">
    <property type="nucleotide sequence ID" value="NZ_PVTI01000003.1"/>
</dbReference>
<gene>
    <name evidence="3" type="ORF">BCF74_10346</name>
</gene>